<name>A0A975SW62_9ACTN</name>
<dbReference type="Proteomes" id="UP000683575">
    <property type="component" value="Chromosome"/>
</dbReference>
<evidence type="ECO:0000256" key="2">
    <source>
        <dbReference type="ARBA" id="ARBA00022801"/>
    </source>
</evidence>
<feature type="region of interest" description="Disordered" evidence="3">
    <location>
        <begin position="26"/>
        <end position="68"/>
    </location>
</feature>
<dbReference type="Pfam" id="PF00326">
    <property type="entry name" value="Peptidase_S9"/>
    <property type="match status" value="1"/>
</dbReference>
<dbReference type="PANTHER" id="PTHR22946:SF9">
    <property type="entry name" value="POLYKETIDE TRANSFERASE AF380"/>
    <property type="match status" value="1"/>
</dbReference>
<gene>
    <name evidence="6" type="ORF">KRR39_12720</name>
</gene>
<comment type="similarity">
    <text evidence="1">Belongs to the AB hydrolase superfamily.</text>
</comment>
<organism evidence="6 7">
    <name type="scientific">Nocardioides panacis</name>
    <dbReference type="NCBI Taxonomy" id="2849501"/>
    <lineage>
        <taxon>Bacteria</taxon>
        <taxon>Bacillati</taxon>
        <taxon>Actinomycetota</taxon>
        <taxon>Actinomycetes</taxon>
        <taxon>Propionibacteriales</taxon>
        <taxon>Nocardioidaceae</taxon>
        <taxon>Nocardioides</taxon>
    </lineage>
</organism>
<dbReference type="InterPro" id="IPR050261">
    <property type="entry name" value="FrsA_esterase"/>
</dbReference>
<keyword evidence="7" id="KW-1185">Reference proteome</keyword>
<evidence type="ECO:0000259" key="5">
    <source>
        <dbReference type="Pfam" id="PF00326"/>
    </source>
</evidence>
<feature type="chain" id="PRO_5037308675" evidence="4">
    <location>
        <begin position="23"/>
        <end position="354"/>
    </location>
</feature>
<evidence type="ECO:0000256" key="1">
    <source>
        <dbReference type="ARBA" id="ARBA00008645"/>
    </source>
</evidence>
<evidence type="ECO:0000313" key="7">
    <source>
        <dbReference type="Proteomes" id="UP000683575"/>
    </source>
</evidence>
<feature type="signal peptide" evidence="4">
    <location>
        <begin position="1"/>
        <end position="22"/>
    </location>
</feature>
<dbReference type="RefSeq" id="WP_216937377.1">
    <property type="nucleotide sequence ID" value="NZ_CP077062.1"/>
</dbReference>
<dbReference type="PROSITE" id="PS51257">
    <property type="entry name" value="PROKAR_LIPOPROTEIN"/>
    <property type="match status" value="1"/>
</dbReference>
<keyword evidence="4" id="KW-0732">Signal</keyword>
<feature type="compositionally biased region" description="Low complexity" evidence="3">
    <location>
        <begin position="51"/>
        <end position="60"/>
    </location>
</feature>
<dbReference type="GO" id="GO:0008236">
    <property type="term" value="F:serine-type peptidase activity"/>
    <property type="evidence" value="ECO:0007669"/>
    <property type="project" value="InterPro"/>
</dbReference>
<evidence type="ECO:0000313" key="6">
    <source>
        <dbReference type="EMBL" id="QWZ06453.1"/>
    </source>
</evidence>
<dbReference type="GO" id="GO:0006508">
    <property type="term" value="P:proteolysis"/>
    <property type="evidence" value="ECO:0007669"/>
    <property type="project" value="InterPro"/>
</dbReference>
<evidence type="ECO:0000256" key="4">
    <source>
        <dbReference type="SAM" id="SignalP"/>
    </source>
</evidence>
<keyword evidence="2" id="KW-0378">Hydrolase</keyword>
<dbReference type="InterPro" id="IPR001375">
    <property type="entry name" value="Peptidase_S9_cat"/>
</dbReference>
<sequence>MLARRRRLAGRVALLAALAVLAACTGAEESRRPPGRSVTPSVPSPSPSPSPALASPSPTRTVPPPDPVSVPALFTARYDGRGLALRRTLARTDAYTSYSVTYRSNGLRISGKLDVPRGREPFPAVVLAHGYIDPAVYVNGQGMRREQDWLARAGYVVLHTDYRNHAFSAEDPTAERRLRLGYTTDVVNAVHALRRTTEVAVDDDRVGLVGRSMGGGVVYNVLVARPGLVDAAVVFAPVSSRTADNFDRWIRDDPGRSALSDLLLRRHGDPRENPRFWRQVSPRPYFDRITEPVLIHHGAVDATCPLRWSRATLRAMRRAGVDVRLRVYPGEDHAFVALWPQSMRRTTAFLRANL</sequence>
<feature type="domain" description="Peptidase S9 prolyl oligopeptidase catalytic" evidence="5">
    <location>
        <begin position="144"/>
        <end position="350"/>
    </location>
</feature>
<protein>
    <submittedName>
        <fullName evidence="6">Prolyl oligopeptidase family serine peptidase</fullName>
    </submittedName>
</protein>
<proteinExistence type="inferred from homology"/>
<dbReference type="EMBL" id="CP077062">
    <property type="protein sequence ID" value="QWZ06453.1"/>
    <property type="molecule type" value="Genomic_DNA"/>
</dbReference>
<dbReference type="AlphaFoldDB" id="A0A975SW62"/>
<evidence type="ECO:0000256" key="3">
    <source>
        <dbReference type="SAM" id="MobiDB-lite"/>
    </source>
</evidence>
<dbReference type="GO" id="GO:0052689">
    <property type="term" value="F:carboxylic ester hydrolase activity"/>
    <property type="evidence" value="ECO:0007669"/>
    <property type="project" value="UniProtKB-ARBA"/>
</dbReference>
<dbReference type="PANTHER" id="PTHR22946">
    <property type="entry name" value="DIENELACTONE HYDROLASE DOMAIN-CONTAINING PROTEIN-RELATED"/>
    <property type="match status" value="1"/>
</dbReference>
<dbReference type="KEGG" id="nps:KRR39_12720"/>
<reference evidence="6" key="1">
    <citation type="submission" date="2021-06" db="EMBL/GenBank/DDBJ databases">
        <title>Complete genome sequence of Nocardioides sp. G188.</title>
        <authorList>
            <person name="Im W.-T."/>
        </authorList>
    </citation>
    <scope>NUCLEOTIDE SEQUENCE</scope>
    <source>
        <strain evidence="6">G188</strain>
    </source>
</reference>
<accession>A0A975SW62</accession>